<dbReference type="RefSeq" id="XP_062651878.1">
    <property type="nucleotide sequence ID" value="XM_062787236.1"/>
</dbReference>
<evidence type="ECO:0000313" key="4">
    <source>
        <dbReference type="Proteomes" id="UP001302602"/>
    </source>
</evidence>
<evidence type="ECO:0000259" key="2">
    <source>
        <dbReference type="Pfam" id="PF24883"/>
    </source>
</evidence>
<name>A0AAN6Z7N8_9PEZI</name>
<dbReference type="PANTHER" id="PTHR10039">
    <property type="entry name" value="AMELOGENIN"/>
    <property type="match status" value="1"/>
</dbReference>
<accession>A0AAN6Z7N8</accession>
<proteinExistence type="predicted"/>
<dbReference type="Proteomes" id="UP001302602">
    <property type="component" value="Unassembled WGS sequence"/>
</dbReference>
<feature type="domain" description="Nephrocystin 3-like N-terminal" evidence="2">
    <location>
        <begin position="2"/>
        <end position="121"/>
    </location>
</feature>
<comment type="caution">
    <text evidence="3">The sequence shown here is derived from an EMBL/GenBank/DDBJ whole genome shotgun (WGS) entry which is preliminary data.</text>
</comment>
<evidence type="ECO:0000313" key="3">
    <source>
        <dbReference type="EMBL" id="KAK4128107.1"/>
    </source>
</evidence>
<reference evidence="3" key="2">
    <citation type="submission" date="2023-05" db="EMBL/GenBank/DDBJ databases">
        <authorList>
            <consortium name="Lawrence Berkeley National Laboratory"/>
            <person name="Steindorff A."/>
            <person name="Hensen N."/>
            <person name="Bonometti L."/>
            <person name="Westerberg I."/>
            <person name="Brannstrom I.O."/>
            <person name="Guillou S."/>
            <person name="Cros-Aarteil S."/>
            <person name="Calhoun S."/>
            <person name="Haridas S."/>
            <person name="Kuo A."/>
            <person name="Mondo S."/>
            <person name="Pangilinan J."/>
            <person name="Riley R."/>
            <person name="Labutti K."/>
            <person name="Andreopoulos B."/>
            <person name="Lipzen A."/>
            <person name="Chen C."/>
            <person name="Yanf M."/>
            <person name="Daum C."/>
            <person name="Ng V."/>
            <person name="Clum A."/>
            <person name="Ohm R."/>
            <person name="Martin F."/>
            <person name="Silar P."/>
            <person name="Natvig D."/>
            <person name="Lalanne C."/>
            <person name="Gautier V."/>
            <person name="Ament-Velasquez S.L."/>
            <person name="Kruys A."/>
            <person name="Hutchinson M.I."/>
            <person name="Powell A.J."/>
            <person name="Barry K."/>
            <person name="Miller A.N."/>
            <person name="Grigoriev I.V."/>
            <person name="Debuchy R."/>
            <person name="Gladieux P."/>
            <person name="Thoren M.H."/>
            <person name="Johannesson H."/>
        </authorList>
    </citation>
    <scope>NUCLEOTIDE SEQUENCE</scope>
    <source>
        <strain evidence="3">CBS 731.68</strain>
    </source>
</reference>
<dbReference type="AlphaFoldDB" id="A0AAN6Z7N8"/>
<keyword evidence="4" id="KW-1185">Reference proteome</keyword>
<dbReference type="EMBL" id="MU853223">
    <property type="protein sequence ID" value="KAK4128107.1"/>
    <property type="molecule type" value="Genomic_DNA"/>
</dbReference>
<reference evidence="3" key="1">
    <citation type="journal article" date="2023" name="Mol. Phylogenet. Evol.">
        <title>Genome-scale phylogeny and comparative genomics of the fungal order Sordariales.</title>
        <authorList>
            <person name="Hensen N."/>
            <person name="Bonometti L."/>
            <person name="Westerberg I."/>
            <person name="Brannstrom I.O."/>
            <person name="Guillou S."/>
            <person name="Cros-Aarteil S."/>
            <person name="Calhoun S."/>
            <person name="Haridas S."/>
            <person name="Kuo A."/>
            <person name="Mondo S."/>
            <person name="Pangilinan J."/>
            <person name="Riley R."/>
            <person name="LaButti K."/>
            <person name="Andreopoulos B."/>
            <person name="Lipzen A."/>
            <person name="Chen C."/>
            <person name="Yan M."/>
            <person name="Daum C."/>
            <person name="Ng V."/>
            <person name="Clum A."/>
            <person name="Steindorff A."/>
            <person name="Ohm R.A."/>
            <person name="Martin F."/>
            <person name="Silar P."/>
            <person name="Natvig D.O."/>
            <person name="Lalanne C."/>
            <person name="Gautier V."/>
            <person name="Ament-Velasquez S.L."/>
            <person name="Kruys A."/>
            <person name="Hutchinson M.I."/>
            <person name="Powell A.J."/>
            <person name="Barry K."/>
            <person name="Miller A.N."/>
            <person name="Grigoriev I.V."/>
            <person name="Debuchy R."/>
            <person name="Gladieux P."/>
            <person name="Hiltunen Thoren M."/>
            <person name="Johannesson H."/>
        </authorList>
    </citation>
    <scope>NUCLEOTIDE SEQUENCE</scope>
    <source>
        <strain evidence="3">CBS 731.68</strain>
    </source>
</reference>
<keyword evidence="1" id="KW-0677">Repeat</keyword>
<dbReference type="GeneID" id="87824006"/>
<gene>
    <name evidence="3" type="ORF">N657DRAFT_4087</name>
</gene>
<dbReference type="Pfam" id="PF24883">
    <property type="entry name" value="NPHP3_N"/>
    <property type="match status" value="1"/>
</dbReference>
<protein>
    <recommendedName>
        <fullName evidence="2">Nephrocystin 3-like N-terminal domain-containing protein</fullName>
    </recommendedName>
</protein>
<evidence type="ECO:0000256" key="1">
    <source>
        <dbReference type="ARBA" id="ARBA00022737"/>
    </source>
</evidence>
<dbReference type="PANTHER" id="PTHR10039:SF15">
    <property type="entry name" value="NACHT DOMAIN-CONTAINING PROTEIN"/>
    <property type="match status" value="1"/>
</dbReference>
<dbReference type="InterPro" id="IPR056884">
    <property type="entry name" value="NPHP3-like_N"/>
</dbReference>
<sequence>MVIDWLKSQHRGIAIYLCCSYKEEHFQTPLHMVGSLLKQIIQHKAALPDEVRSLYEQHLRKKTLPKLDELAKLLVQEVKTCSTVFVVINALDECLERGNTGGIMLDDILRLPCNARILITSEYSPTIEDRFESIPHIIVDIRATEEDVKRYVRACAEKERALAKHLRSSLGLMEHIVNTIAEESKGMFLLARLHMGSLSKELTRREVRAADPKPG</sequence>
<organism evidence="3 4">
    <name type="scientific">Parathielavia appendiculata</name>
    <dbReference type="NCBI Taxonomy" id="2587402"/>
    <lineage>
        <taxon>Eukaryota</taxon>
        <taxon>Fungi</taxon>
        <taxon>Dikarya</taxon>
        <taxon>Ascomycota</taxon>
        <taxon>Pezizomycotina</taxon>
        <taxon>Sordariomycetes</taxon>
        <taxon>Sordariomycetidae</taxon>
        <taxon>Sordariales</taxon>
        <taxon>Chaetomiaceae</taxon>
        <taxon>Parathielavia</taxon>
    </lineage>
</organism>